<dbReference type="InParanoid" id="A0A177CRN8"/>
<dbReference type="Pfam" id="PF11951">
    <property type="entry name" value="Fungal_trans_2"/>
    <property type="match status" value="1"/>
</dbReference>
<proteinExistence type="predicted"/>
<protein>
    <recommendedName>
        <fullName evidence="2">Zn(2)-C6 fungal-type domain-containing protein</fullName>
    </recommendedName>
</protein>
<dbReference type="CDD" id="cd00067">
    <property type="entry name" value="GAL4"/>
    <property type="match status" value="1"/>
</dbReference>
<dbReference type="InterPro" id="IPR001138">
    <property type="entry name" value="Zn2Cys6_DnaBD"/>
</dbReference>
<sequence>MTQKDKCDVCRHRKVKCDEQRPICGQCKKKNRPCAYEYSHTSRFAKVRTNESGTDPTYLTIHDTRDGRIISMKAGPEPSEGMAKALMIRSIKEAGSGDGVFYTFRTVLKARHRNPSSRGLSYMRKVGVPRPLVSREVYLCAEFSDMLGEKNFDWTSTFLWGGWISSVPGRLGVNPALDDAADCFVSANVAYYSKKGIGDTSASKKYNAAIVSLQKVLDADDHMRFATETLAAVNLLLLFEEVLDFGQLRWQSHYRGLIQLLLARGPQVKADDMSRSLFYAALNHDFSESIWGGSQSTFDSSEWLNLPPPENPEKECEDFTCISREISRQMIQVPRLTILVRRVCENPFDVDAGIEALALAEHLYCSYSDIITPRIVAALSKRATWVETLDKDLARYCPQSLEFQWYNIFEGLVRCYCVRILVCSLCTTLRSTFPFSRILQTADLEEEEAHCARLIAASAQYAEKQDTPPVGPLIMRMPLQVSYGTWWRRREHDALKDVQVEKRAEAIVMEEWCVRKLNEFIKVLNGDAISKSKLQRMYMAAAGGGPCVCRKT</sequence>
<dbReference type="GO" id="GO:0008270">
    <property type="term" value="F:zinc ion binding"/>
    <property type="evidence" value="ECO:0007669"/>
    <property type="project" value="InterPro"/>
</dbReference>
<dbReference type="EMBL" id="KV441549">
    <property type="protein sequence ID" value="OAG09956.1"/>
    <property type="molecule type" value="Genomic_DNA"/>
</dbReference>
<dbReference type="PANTHER" id="PTHR38111:SF2">
    <property type="entry name" value="FINGER DOMAIN PROTEIN, PUTATIVE (AFU_ORTHOLOGUE AFUA_1G01560)-RELATED"/>
    <property type="match status" value="1"/>
</dbReference>
<keyword evidence="4" id="KW-1185">Reference proteome</keyword>
<dbReference type="InterPro" id="IPR021858">
    <property type="entry name" value="Fun_TF"/>
</dbReference>
<feature type="domain" description="Zn(2)-C6 fungal-type" evidence="2">
    <location>
        <begin position="6"/>
        <end position="36"/>
    </location>
</feature>
<reference evidence="3 4" key="1">
    <citation type="submission" date="2016-05" db="EMBL/GenBank/DDBJ databases">
        <title>Comparative analysis of secretome profiles of manganese(II)-oxidizing ascomycete fungi.</title>
        <authorList>
            <consortium name="DOE Joint Genome Institute"/>
            <person name="Zeiner C.A."/>
            <person name="Purvine S.O."/>
            <person name="Zink E.M."/>
            <person name="Wu S."/>
            <person name="Pasa-Tolic L."/>
            <person name="Chaput D.L."/>
            <person name="Haridas S."/>
            <person name="Grigoriev I.V."/>
            <person name="Santelli C.M."/>
            <person name="Hansel C.M."/>
        </authorList>
    </citation>
    <scope>NUCLEOTIDE SEQUENCE [LARGE SCALE GENOMIC DNA]</scope>
    <source>
        <strain evidence="3 4">AP3s5-JAC2a</strain>
    </source>
</reference>
<dbReference type="PANTHER" id="PTHR38111">
    <property type="entry name" value="ZN(2)-C6 FUNGAL-TYPE DOMAIN-CONTAINING PROTEIN-RELATED"/>
    <property type="match status" value="1"/>
</dbReference>
<evidence type="ECO:0000313" key="3">
    <source>
        <dbReference type="EMBL" id="OAG09956.1"/>
    </source>
</evidence>
<dbReference type="GO" id="GO:0000981">
    <property type="term" value="F:DNA-binding transcription factor activity, RNA polymerase II-specific"/>
    <property type="evidence" value="ECO:0007669"/>
    <property type="project" value="InterPro"/>
</dbReference>
<dbReference type="STRING" id="1460663.A0A177CRN8"/>
<dbReference type="Proteomes" id="UP000077069">
    <property type="component" value="Unassembled WGS sequence"/>
</dbReference>
<dbReference type="Gene3D" id="4.10.240.10">
    <property type="entry name" value="Zn(2)-C6 fungal-type DNA-binding domain"/>
    <property type="match status" value="1"/>
</dbReference>
<dbReference type="GeneID" id="28761115"/>
<evidence type="ECO:0000313" key="4">
    <source>
        <dbReference type="Proteomes" id="UP000077069"/>
    </source>
</evidence>
<evidence type="ECO:0000256" key="1">
    <source>
        <dbReference type="ARBA" id="ARBA00023242"/>
    </source>
</evidence>
<name>A0A177CRN8_9PLEO</name>
<dbReference type="OrthoDB" id="5126878at2759"/>
<dbReference type="RefSeq" id="XP_018040321.1">
    <property type="nucleotide sequence ID" value="XM_018177629.1"/>
</dbReference>
<dbReference type="SUPFAM" id="SSF57701">
    <property type="entry name" value="Zn2/Cys6 DNA-binding domain"/>
    <property type="match status" value="1"/>
</dbReference>
<dbReference type="SMART" id="SM00066">
    <property type="entry name" value="GAL4"/>
    <property type="match status" value="1"/>
</dbReference>
<dbReference type="Pfam" id="PF00172">
    <property type="entry name" value="Zn_clus"/>
    <property type="match status" value="1"/>
</dbReference>
<dbReference type="AlphaFoldDB" id="A0A177CRN8"/>
<dbReference type="InterPro" id="IPR053178">
    <property type="entry name" value="Osmoadaptation_assoc"/>
</dbReference>
<gene>
    <name evidence="3" type="ORF">CC84DRAFT_1160979</name>
</gene>
<keyword evidence="1" id="KW-0539">Nucleus</keyword>
<organism evidence="3 4">
    <name type="scientific">Paraphaeosphaeria sporulosa</name>
    <dbReference type="NCBI Taxonomy" id="1460663"/>
    <lineage>
        <taxon>Eukaryota</taxon>
        <taxon>Fungi</taxon>
        <taxon>Dikarya</taxon>
        <taxon>Ascomycota</taxon>
        <taxon>Pezizomycotina</taxon>
        <taxon>Dothideomycetes</taxon>
        <taxon>Pleosporomycetidae</taxon>
        <taxon>Pleosporales</taxon>
        <taxon>Massarineae</taxon>
        <taxon>Didymosphaeriaceae</taxon>
        <taxon>Paraphaeosphaeria</taxon>
    </lineage>
</organism>
<accession>A0A177CRN8</accession>
<dbReference type="InterPro" id="IPR036864">
    <property type="entry name" value="Zn2-C6_fun-type_DNA-bd_sf"/>
</dbReference>
<evidence type="ECO:0000259" key="2">
    <source>
        <dbReference type="PROSITE" id="PS50048"/>
    </source>
</evidence>
<dbReference type="PROSITE" id="PS50048">
    <property type="entry name" value="ZN2_CY6_FUNGAL_2"/>
    <property type="match status" value="1"/>
</dbReference>